<keyword evidence="5 11" id="KW-0479">Metal-binding</keyword>
<evidence type="ECO:0000256" key="9">
    <source>
        <dbReference type="ARBA" id="ARBA00023033"/>
    </source>
</evidence>
<dbReference type="GO" id="GO:0004497">
    <property type="term" value="F:monooxygenase activity"/>
    <property type="evidence" value="ECO:0007669"/>
    <property type="project" value="UniProtKB-KW"/>
</dbReference>
<evidence type="ECO:0000313" key="14">
    <source>
        <dbReference type="EMBL" id="RDX71479.1"/>
    </source>
</evidence>
<comment type="similarity">
    <text evidence="2 12">Belongs to the cytochrome P450 family.</text>
</comment>
<accession>A0A371EZP5</accession>
<dbReference type="InterPro" id="IPR017972">
    <property type="entry name" value="Cyt_P450_CS"/>
</dbReference>
<feature type="binding site" description="axial binding residue" evidence="11">
    <location>
        <position position="467"/>
    </location>
    <ligand>
        <name>heme</name>
        <dbReference type="ChEBI" id="CHEBI:30413"/>
    </ligand>
    <ligandPart>
        <name>Fe</name>
        <dbReference type="ChEBI" id="CHEBI:18248"/>
    </ligandPart>
</feature>
<evidence type="ECO:0000256" key="13">
    <source>
        <dbReference type="SAM" id="Phobius"/>
    </source>
</evidence>
<dbReference type="InterPro" id="IPR036396">
    <property type="entry name" value="Cyt_P450_sf"/>
</dbReference>
<keyword evidence="7 12" id="KW-0560">Oxidoreductase</keyword>
<dbReference type="OrthoDB" id="1470350at2759"/>
<dbReference type="InterPro" id="IPR050665">
    <property type="entry name" value="Cytochrome_P450_Monooxygen"/>
</dbReference>
<dbReference type="GO" id="GO:0020037">
    <property type="term" value="F:heme binding"/>
    <property type="evidence" value="ECO:0007669"/>
    <property type="project" value="InterPro"/>
</dbReference>
<evidence type="ECO:0000256" key="7">
    <source>
        <dbReference type="ARBA" id="ARBA00023002"/>
    </source>
</evidence>
<dbReference type="PRINTS" id="PR00385">
    <property type="entry name" value="P450"/>
</dbReference>
<evidence type="ECO:0000256" key="8">
    <source>
        <dbReference type="ARBA" id="ARBA00023004"/>
    </source>
</evidence>
<dbReference type="PRINTS" id="PR00463">
    <property type="entry name" value="EP450I"/>
</dbReference>
<evidence type="ECO:0000256" key="5">
    <source>
        <dbReference type="ARBA" id="ARBA00022723"/>
    </source>
</evidence>
<dbReference type="PANTHER" id="PTHR24282">
    <property type="entry name" value="CYTOCHROME P450 FAMILY MEMBER"/>
    <property type="match status" value="1"/>
</dbReference>
<evidence type="ECO:0000256" key="1">
    <source>
        <dbReference type="ARBA" id="ARBA00004167"/>
    </source>
</evidence>
<keyword evidence="4 13" id="KW-0812">Transmembrane</keyword>
<comment type="cofactor">
    <cofactor evidence="11">
        <name>heme</name>
        <dbReference type="ChEBI" id="CHEBI:30413"/>
    </cofactor>
</comment>
<keyword evidence="6 13" id="KW-1133">Transmembrane helix</keyword>
<feature type="non-terminal residue" evidence="14">
    <location>
        <position position="1"/>
    </location>
</feature>
<dbReference type="GO" id="GO:0005506">
    <property type="term" value="F:iron ion binding"/>
    <property type="evidence" value="ECO:0007669"/>
    <property type="project" value="InterPro"/>
</dbReference>
<feature type="non-terminal residue" evidence="14">
    <location>
        <position position="477"/>
    </location>
</feature>
<keyword evidence="3 11" id="KW-0349">Heme</keyword>
<dbReference type="InterPro" id="IPR001128">
    <property type="entry name" value="Cyt_P450"/>
</dbReference>
<dbReference type="PROSITE" id="PS00086">
    <property type="entry name" value="CYTOCHROME_P450"/>
    <property type="match status" value="1"/>
</dbReference>
<dbReference type="GO" id="GO:0016020">
    <property type="term" value="C:membrane"/>
    <property type="evidence" value="ECO:0007669"/>
    <property type="project" value="UniProtKB-SubCell"/>
</dbReference>
<evidence type="ECO:0000256" key="10">
    <source>
        <dbReference type="ARBA" id="ARBA00023136"/>
    </source>
</evidence>
<evidence type="ECO:0000256" key="6">
    <source>
        <dbReference type="ARBA" id="ARBA00022989"/>
    </source>
</evidence>
<dbReference type="Pfam" id="PF00067">
    <property type="entry name" value="p450"/>
    <property type="match status" value="1"/>
</dbReference>
<reference evidence="14" key="1">
    <citation type="submission" date="2018-05" db="EMBL/GenBank/DDBJ databases">
        <title>Draft genome of Mucuna pruriens seed.</title>
        <authorList>
            <person name="Nnadi N.E."/>
            <person name="Vos R."/>
            <person name="Hasami M.H."/>
            <person name="Devisetty U.K."/>
            <person name="Aguiy J.C."/>
        </authorList>
    </citation>
    <scope>NUCLEOTIDE SEQUENCE [LARGE SCALE GENOMIC DNA]</scope>
    <source>
        <strain evidence="14">JCA_2017</strain>
    </source>
</reference>
<dbReference type="Gene3D" id="1.10.630.10">
    <property type="entry name" value="Cytochrome P450"/>
    <property type="match status" value="1"/>
</dbReference>
<protein>
    <submittedName>
        <fullName evidence="14">11-oxo-beta-amyrin 30-oxidase</fullName>
    </submittedName>
</protein>
<evidence type="ECO:0000313" key="15">
    <source>
        <dbReference type="Proteomes" id="UP000257109"/>
    </source>
</evidence>
<sequence length="477" mass="54930">MGASWVSIACIILILIVGLIWAYRVLNWLWLKPKRLERLLRNQGLQGNPYKFFYGDLKEITKLEKEARSKPMNLNHHILSYVFPYLHQTVNKLGKICFIWLGPLPRVILTDRELIKEVLNKINDFPKSPRKPYAKLLVSGLISYEGEKWIKHRKIINPAFTLEKLKSMLPIFVTSCNDLIISKWEGMLSSDGSCEIDVWPSIQNMTCDVISRAAFGSSYEEGERIFQLLKEQLKLSVKATKKVYIPGWRFLPTFTNRRMKEIDRDIKALLKVIIDKKEKALKTGEAIKNNLLSILLESNTKEIQEHDNNKNVGMSFEDVVEECKLFYFAGQETTAVLLVWTMVLLSRYPDWQERGRKEVFQVFGNLIPNFDQVNHLKIVTMILHEVLRFYPPAEGLARTVQKDVKLGNMTLPAGVQVYLPIILVHSDHALWGNDANEFNPERFSEGVLKATNGVVSFFPFGWGPRICVGQNFTMLEA</sequence>
<keyword evidence="10 13" id="KW-0472">Membrane</keyword>
<dbReference type="Proteomes" id="UP000257109">
    <property type="component" value="Unassembled WGS sequence"/>
</dbReference>
<evidence type="ECO:0000256" key="3">
    <source>
        <dbReference type="ARBA" id="ARBA00022617"/>
    </source>
</evidence>
<name>A0A371EZP5_MUCPR</name>
<keyword evidence="9 12" id="KW-0503">Monooxygenase</keyword>
<keyword evidence="8 11" id="KW-0408">Iron</keyword>
<dbReference type="STRING" id="157652.A0A371EZP5"/>
<feature type="transmembrane region" description="Helical" evidence="13">
    <location>
        <begin position="6"/>
        <end position="31"/>
    </location>
</feature>
<comment type="subcellular location">
    <subcellularLocation>
        <location evidence="1">Membrane</location>
        <topology evidence="1">Single-pass membrane protein</topology>
    </subcellularLocation>
</comment>
<dbReference type="SUPFAM" id="SSF48264">
    <property type="entry name" value="Cytochrome P450"/>
    <property type="match status" value="1"/>
</dbReference>
<dbReference type="PANTHER" id="PTHR24282:SF255">
    <property type="entry name" value="CYTOCHROME P450 72A11-RELATED"/>
    <property type="match status" value="1"/>
</dbReference>
<organism evidence="14 15">
    <name type="scientific">Mucuna pruriens</name>
    <name type="common">Velvet bean</name>
    <name type="synonym">Dolichos pruriens</name>
    <dbReference type="NCBI Taxonomy" id="157652"/>
    <lineage>
        <taxon>Eukaryota</taxon>
        <taxon>Viridiplantae</taxon>
        <taxon>Streptophyta</taxon>
        <taxon>Embryophyta</taxon>
        <taxon>Tracheophyta</taxon>
        <taxon>Spermatophyta</taxon>
        <taxon>Magnoliopsida</taxon>
        <taxon>eudicotyledons</taxon>
        <taxon>Gunneridae</taxon>
        <taxon>Pentapetalae</taxon>
        <taxon>rosids</taxon>
        <taxon>fabids</taxon>
        <taxon>Fabales</taxon>
        <taxon>Fabaceae</taxon>
        <taxon>Papilionoideae</taxon>
        <taxon>50 kb inversion clade</taxon>
        <taxon>NPAAA clade</taxon>
        <taxon>indigoferoid/millettioid clade</taxon>
        <taxon>Phaseoleae</taxon>
        <taxon>Mucuna</taxon>
    </lineage>
</organism>
<dbReference type="GO" id="GO:0016705">
    <property type="term" value="F:oxidoreductase activity, acting on paired donors, with incorporation or reduction of molecular oxygen"/>
    <property type="evidence" value="ECO:0007669"/>
    <property type="project" value="InterPro"/>
</dbReference>
<evidence type="ECO:0000256" key="4">
    <source>
        <dbReference type="ARBA" id="ARBA00022692"/>
    </source>
</evidence>
<evidence type="ECO:0000256" key="11">
    <source>
        <dbReference type="PIRSR" id="PIRSR602401-1"/>
    </source>
</evidence>
<comment type="caution">
    <text evidence="14">The sequence shown here is derived from an EMBL/GenBank/DDBJ whole genome shotgun (WGS) entry which is preliminary data.</text>
</comment>
<evidence type="ECO:0000256" key="2">
    <source>
        <dbReference type="ARBA" id="ARBA00010617"/>
    </source>
</evidence>
<dbReference type="InterPro" id="IPR002401">
    <property type="entry name" value="Cyt_P450_E_grp-I"/>
</dbReference>
<dbReference type="AlphaFoldDB" id="A0A371EZP5"/>
<keyword evidence="15" id="KW-1185">Reference proteome</keyword>
<proteinExistence type="inferred from homology"/>
<dbReference type="EMBL" id="QJKJ01011314">
    <property type="protein sequence ID" value="RDX71479.1"/>
    <property type="molecule type" value="Genomic_DNA"/>
</dbReference>
<gene>
    <name evidence="14" type="primary">CYP72A154</name>
    <name evidence="14" type="ORF">CR513_49168</name>
</gene>
<evidence type="ECO:0000256" key="12">
    <source>
        <dbReference type="RuleBase" id="RU000461"/>
    </source>
</evidence>